<evidence type="ECO:0000256" key="2">
    <source>
        <dbReference type="ARBA" id="ARBA00007998"/>
    </source>
</evidence>
<dbReference type="Proteomes" id="UP000050326">
    <property type="component" value="Unassembled WGS sequence"/>
</dbReference>
<keyword evidence="4" id="KW-0309">Germination</keyword>
<keyword evidence="7 8" id="KW-0472">Membrane</keyword>
<dbReference type="InterPro" id="IPR004761">
    <property type="entry name" value="Spore_GerAB"/>
</dbReference>
<comment type="similarity">
    <text evidence="2">Belongs to the amino acid-polyamine-organocation (APC) superfamily. Spore germination protein (SGP) (TC 2.A.3.9) family.</text>
</comment>
<feature type="transmembrane region" description="Helical" evidence="8">
    <location>
        <begin position="218"/>
        <end position="239"/>
    </location>
</feature>
<feature type="transmembrane region" description="Helical" evidence="8">
    <location>
        <begin position="335"/>
        <end position="354"/>
    </location>
</feature>
<evidence type="ECO:0000256" key="1">
    <source>
        <dbReference type="ARBA" id="ARBA00004141"/>
    </source>
</evidence>
<keyword evidence="3" id="KW-0813">Transport</keyword>
<dbReference type="AlphaFoldDB" id="A0A0P8WPU0"/>
<dbReference type="PANTHER" id="PTHR34975">
    <property type="entry name" value="SPORE GERMINATION PROTEIN A2"/>
    <property type="match status" value="1"/>
</dbReference>
<evidence type="ECO:0000256" key="5">
    <source>
        <dbReference type="ARBA" id="ARBA00022692"/>
    </source>
</evidence>
<dbReference type="NCBIfam" id="TIGR00912">
    <property type="entry name" value="2A0309"/>
    <property type="match status" value="1"/>
</dbReference>
<keyword evidence="6 8" id="KW-1133">Transmembrane helix</keyword>
<feature type="transmembrane region" description="Helical" evidence="8">
    <location>
        <begin position="307"/>
        <end position="329"/>
    </location>
</feature>
<proteinExistence type="inferred from homology"/>
<keyword evidence="10" id="KW-1185">Reference proteome</keyword>
<evidence type="ECO:0000256" key="3">
    <source>
        <dbReference type="ARBA" id="ARBA00022448"/>
    </source>
</evidence>
<dbReference type="STRING" id="36849.OXPF_16620"/>
<feature type="transmembrane region" description="Helical" evidence="8">
    <location>
        <begin position="41"/>
        <end position="62"/>
    </location>
</feature>
<evidence type="ECO:0000256" key="8">
    <source>
        <dbReference type="SAM" id="Phobius"/>
    </source>
</evidence>
<feature type="transmembrane region" description="Helical" evidence="8">
    <location>
        <begin position="12"/>
        <end position="29"/>
    </location>
</feature>
<feature type="transmembrane region" description="Helical" evidence="8">
    <location>
        <begin position="74"/>
        <end position="95"/>
    </location>
</feature>
<dbReference type="Gene3D" id="1.20.1740.10">
    <property type="entry name" value="Amino acid/polyamine transporter I"/>
    <property type="match status" value="1"/>
</dbReference>
<evidence type="ECO:0000313" key="10">
    <source>
        <dbReference type="Proteomes" id="UP000050326"/>
    </source>
</evidence>
<comment type="caution">
    <text evidence="9">The sequence shown here is derived from an EMBL/GenBank/DDBJ whole genome shotgun (WGS) entry which is preliminary data.</text>
</comment>
<feature type="transmembrane region" description="Helical" evidence="8">
    <location>
        <begin position="276"/>
        <end position="295"/>
    </location>
</feature>
<protein>
    <submittedName>
        <fullName evidence="9">Spore germination protein YndE</fullName>
    </submittedName>
</protein>
<dbReference type="OrthoDB" id="2716906at2"/>
<evidence type="ECO:0000256" key="6">
    <source>
        <dbReference type="ARBA" id="ARBA00022989"/>
    </source>
</evidence>
<dbReference type="RefSeq" id="WP_054874730.1">
    <property type="nucleotide sequence ID" value="NZ_LKET01000029.1"/>
</dbReference>
<organism evidence="9 10">
    <name type="scientific">Oxobacter pfennigii</name>
    <dbReference type="NCBI Taxonomy" id="36849"/>
    <lineage>
        <taxon>Bacteria</taxon>
        <taxon>Bacillati</taxon>
        <taxon>Bacillota</taxon>
        <taxon>Clostridia</taxon>
        <taxon>Eubacteriales</taxon>
        <taxon>Clostridiaceae</taxon>
        <taxon>Oxobacter</taxon>
    </lineage>
</organism>
<sequence>MIDNDKISNTQLSMFLILTMIGIGIFSLPRLVADTTQNDGWVTTILGGLLGLIDFYIICRLIKKYPQDTLVEIIFKLMGKFFGIPVLLIFAVYFIDSIAGMLRIFGEVVKMTLLIRTPIEVILISMILLALMLARCGIEAIVRFDEVVFLILFSMIFLGVLIAIPQADFSNLRPFFRTDIKNFALGTYGTVYSYSGFELVLFLGPFINKPQKAFRSGIAAFAVVILTYLSAVVLSFGYFGRAEVTQLIWPTLSLIRSIEVQGSFVERLEGIVMTQWILFAFTSIIAYIYALSILTSKIFKNKEFKHFASFFIPVVYIIAMIPDNVPAVYKFLNMTIIYVGTPALFVFPVILLVLSHVRKKGVQNNG</sequence>
<dbReference type="GO" id="GO:0009847">
    <property type="term" value="P:spore germination"/>
    <property type="evidence" value="ECO:0007669"/>
    <property type="project" value="InterPro"/>
</dbReference>
<comment type="subcellular location">
    <subcellularLocation>
        <location evidence="1">Membrane</location>
        <topology evidence="1">Multi-pass membrane protein</topology>
    </subcellularLocation>
</comment>
<dbReference type="GO" id="GO:0016020">
    <property type="term" value="C:membrane"/>
    <property type="evidence" value="ECO:0007669"/>
    <property type="project" value="UniProtKB-SubCell"/>
</dbReference>
<evidence type="ECO:0000256" key="7">
    <source>
        <dbReference type="ARBA" id="ARBA00023136"/>
    </source>
</evidence>
<dbReference type="Pfam" id="PF03845">
    <property type="entry name" value="Spore_permease"/>
    <property type="match status" value="1"/>
</dbReference>
<accession>A0A0P8WPU0</accession>
<reference evidence="9 10" key="1">
    <citation type="submission" date="2015-09" db="EMBL/GenBank/DDBJ databases">
        <title>Genome sequence of Oxobacter pfennigii DSM 3222.</title>
        <authorList>
            <person name="Poehlein A."/>
            <person name="Bengelsdorf F.R."/>
            <person name="Schiel-Bengelsdorf B."/>
            <person name="Duerre P."/>
            <person name="Daniel R."/>
        </authorList>
    </citation>
    <scope>NUCLEOTIDE SEQUENCE [LARGE SCALE GENOMIC DNA]</scope>
    <source>
        <strain evidence="9 10">DSM 3222</strain>
    </source>
</reference>
<evidence type="ECO:0000256" key="4">
    <source>
        <dbReference type="ARBA" id="ARBA00022544"/>
    </source>
</evidence>
<feature type="transmembrane region" description="Helical" evidence="8">
    <location>
        <begin position="185"/>
        <end position="206"/>
    </location>
</feature>
<feature type="transmembrane region" description="Helical" evidence="8">
    <location>
        <begin position="115"/>
        <end position="134"/>
    </location>
</feature>
<gene>
    <name evidence="9" type="primary">yndE_4</name>
    <name evidence="9" type="ORF">OXPF_16620</name>
</gene>
<evidence type="ECO:0000313" key="9">
    <source>
        <dbReference type="EMBL" id="KPU44579.1"/>
    </source>
</evidence>
<dbReference type="PANTHER" id="PTHR34975:SF2">
    <property type="entry name" value="SPORE GERMINATION PROTEIN A2"/>
    <property type="match status" value="1"/>
</dbReference>
<dbReference type="EMBL" id="LKET01000029">
    <property type="protein sequence ID" value="KPU44579.1"/>
    <property type="molecule type" value="Genomic_DNA"/>
</dbReference>
<name>A0A0P8WPU0_9CLOT</name>
<keyword evidence="5 8" id="KW-0812">Transmembrane</keyword>
<feature type="transmembrane region" description="Helical" evidence="8">
    <location>
        <begin position="146"/>
        <end position="165"/>
    </location>
</feature>